<protein>
    <submittedName>
        <fullName evidence="2">Uncharacterized protein</fullName>
    </submittedName>
</protein>
<dbReference type="OrthoDB" id="7693491at2759"/>
<reference evidence="2 3" key="1">
    <citation type="journal article" date="2017" name="Curr. Biol.">
        <title>The Evolution of Venom by Co-option of Single-Copy Genes.</title>
        <authorList>
            <person name="Martinson E.O."/>
            <person name="Mrinalini"/>
            <person name="Kelkar Y.D."/>
            <person name="Chang C.H."/>
            <person name="Werren J.H."/>
        </authorList>
    </citation>
    <scope>NUCLEOTIDE SEQUENCE [LARGE SCALE GENOMIC DNA]</scope>
    <source>
        <strain evidence="2 3">Alberta</strain>
        <tissue evidence="2">Whole body</tissue>
    </source>
</reference>
<dbReference type="Proteomes" id="UP000215335">
    <property type="component" value="Unassembled WGS sequence"/>
</dbReference>
<keyword evidence="1" id="KW-0812">Transmembrane</keyword>
<evidence type="ECO:0000256" key="1">
    <source>
        <dbReference type="SAM" id="Phobius"/>
    </source>
</evidence>
<keyword evidence="1" id="KW-0472">Membrane</keyword>
<proteinExistence type="predicted"/>
<sequence>MDVAALHKDFSLHWIIAPTCNTKFLKKDFLRQNNWLALYHHGIDWYNGDVILSFNENWQDICKKVGFDGVMFVYKVVILMFVALSKIIDHRIKYLLRVKDPINIIVK</sequence>
<evidence type="ECO:0000313" key="3">
    <source>
        <dbReference type="Proteomes" id="UP000215335"/>
    </source>
</evidence>
<evidence type="ECO:0000313" key="2">
    <source>
        <dbReference type="EMBL" id="OXU27988.1"/>
    </source>
</evidence>
<organism evidence="2 3">
    <name type="scientific">Trichomalopsis sarcophagae</name>
    <dbReference type="NCBI Taxonomy" id="543379"/>
    <lineage>
        <taxon>Eukaryota</taxon>
        <taxon>Metazoa</taxon>
        <taxon>Ecdysozoa</taxon>
        <taxon>Arthropoda</taxon>
        <taxon>Hexapoda</taxon>
        <taxon>Insecta</taxon>
        <taxon>Pterygota</taxon>
        <taxon>Neoptera</taxon>
        <taxon>Endopterygota</taxon>
        <taxon>Hymenoptera</taxon>
        <taxon>Apocrita</taxon>
        <taxon>Proctotrupomorpha</taxon>
        <taxon>Chalcidoidea</taxon>
        <taxon>Pteromalidae</taxon>
        <taxon>Pteromalinae</taxon>
        <taxon>Trichomalopsis</taxon>
    </lineage>
</organism>
<keyword evidence="3" id="KW-1185">Reference proteome</keyword>
<name>A0A232FC15_9HYME</name>
<dbReference type="EMBL" id="NNAY01000497">
    <property type="protein sequence ID" value="OXU27988.1"/>
    <property type="molecule type" value="Genomic_DNA"/>
</dbReference>
<dbReference type="AlphaFoldDB" id="A0A232FC15"/>
<gene>
    <name evidence="2" type="ORF">TSAR_001287</name>
</gene>
<accession>A0A232FC15</accession>
<keyword evidence="1" id="KW-1133">Transmembrane helix</keyword>
<feature type="transmembrane region" description="Helical" evidence="1">
    <location>
        <begin position="72"/>
        <end position="89"/>
    </location>
</feature>
<comment type="caution">
    <text evidence="2">The sequence shown here is derived from an EMBL/GenBank/DDBJ whole genome shotgun (WGS) entry which is preliminary data.</text>
</comment>